<reference evidence="3" key="1">
    <citation type="submission" date="2019-06" db="EMBL/GenBank/DDBJ databases">
        <authorList>
            <person name="Zheng W."/>
        </authorList>
    </citation>
    <scope>NUCLEOTIDE SEQUENCE</scope>
    <source>
        <strain evidence="3">QDHG01</strain>
    </source>
</reference>
<keyword evidence="2" id="KW-1133">Transmembrane helix</keyword>
<dbReference type="EMBL" id="RRYP01010748">
    <property type="protein sequence ID" value="TNV78186.1"/>
    <property type="molecule type" value="Genomic_DNA"/>
</dbReference>
<feature type="transmembrane region" description="Helical" evidence="2">
    <location>
        <begin position="146"/>
        <end position="162"/>
    </location>
</feature>
<feature type="transmembrane region" description="Helical" evidence="2">
    <location>
        <begin position="117"/>
        <end position="140"/>
    </location>
</feature>
<dbReference type="AlphaFoldDB" id="A0A8J8T1K5"/>
<keyword evidence="2" id="KW-0472">Membrane</keyword>
<name>A0A8J8T1K5_HALGN</name>
<comment type="caution">
    <text evidence="3">The sequence shown here is derived from an EMBL/GenBank/DDBJ whole genome shotgun (WGS) entry which is preliminary data.</text>
</comment>
<feature type="region of interest" description="Disordered" evidence="1">
    <location>
        <begin position="359"/>
        <end position="390"/>
    </location>
</feature>
<gene>
    <name evidence="3" type="ORF">FGO68_gene15627</name>
</gene>
<keyword evidence="2" id="KW-0812">Transmembrane</keyword>
<feature type="compositionally biased region" description="Basic and acidic residues" evidence="1">
    <location>
        <begin position="262"/>
        <end position="273"/>
    </location>
</feature>
<accession>A0A8J8T1K5</accession>
<dbReference type="OrthoDB" id="448407at2759"/>
<sequence>MIQAIKNTTLTDLQVKSLNIREKELNYWSTTFQTMASQSALLAGFCYGGLSIAISDSSSTIVTFGYLSTTTAGMAFGLLCITIAAFCVMFGPGLALRGGEGAQSMHKAVENMKKESTQCFIFFILQLLFFHISSFLLMWMYYPVKVAILINIILGAFLFVFVKNGMEIYDKLHVTDSEAISGQFQDFAQYENMQDLDQQRNGFAFPTPQSQDYNRNVFNFGAQQQQQFQQPPAQDEGIASAFGRFVAQTAAQLTSQTPIRPQGRERAGSDDQVQRNSITKLDLASGGPVQSRQGNGLFPQASAAASQQTYQSRQQFFNQQPQQPVYQNPFDQNATPQFNMQQQPQQRNQFGFGDQQMHYSRYPENQGVPNSYNYQSGAGVPPQGPHQQSTGENMLINAFRNVFKQ</sequence>
<organism evidence="3 4">
    <name type="scientific">Halteria grandinella</name>
    <dbReference type="NCBI Taxonomy" id="5974"/>
    <lineage>
        <taxon>Eukaryota</taxon>
        <taxon>Sar</taxon>
        <taxon>Alveolata</taxon>
        <taxon>Ciliophora</taxon>
        <taxon>Intramacronucleata</taxon>
        <taxon>Spirotrichea</taxon>
        <taxon>Stichotrichia</taxon>
        <taxon>Sporadotrichida</taxon>
        <taxon>Halteriidae</taxon>
        <taxon>Halteria</taxon>
    </lineage>
</organism>
<feature type="transmembrane region" description="Helical" evidence="2">
    <location>
        <begin position="73"/>
        <end position="96"/>
    </location>
</feature>
<evidence type="ECO:0000313" key="4">
    <source>
        <dbReference type="Proteomes" id="UP000785679"/>
    </source>
</evidence>
<proteinExistence type="predicted"/>
<feature type="compositionally biased region" description="Polar residues" evidence="1">
    <location>
        <begin position="367"/>
        <end position="376"/>
    </location>
</feature>
<evidence type="ECO:0000313" key="3">
    <source>
        <dbReference type="EMBL" id="TNV78186.1"/>
    </source>
</evidence>
<feature type="region of interest" description="Disordered" evidence="1">
    <location>
        <begin position="253"/>
        <end position="275"/>
    </location>
</feature>
<evidence type="ECO:0000256" key="1">
    <source>
        <dbReference type="SAM" id="MobiDB-lite"/>
    </source>
</evidence>
<keyword evidence="4" id="KW-1185">Reference proteome</keyword>
<dbReference type="Proteomes" id="UP000785679">
    <property type="component" value="Unassembled WGS sequence"/>
</dbReference>
<protein>
    <submittedName>
        <fullName evidence="3">Uncharacterized protein</fullName>
    </submittedName>
</protein>
<evidence type="ECO:0000256" key="2">
    <source>
        <dbReference type="SAM" id="Phobius"/>
    </source>
</evidence>
<feature type="transmembrane region" description="Helical" evidence="2">
    <location>
        <begin position="40"/>
        <end position="67"/>
    </location>
</feature>